<evidence type="ECO:0000313" key="3">
    <source>
        <dbReference type="EMBL" id="SEK38912.1"/>
    </source>
</evidence>
<dbReference type="GO" id="GO:0016020">
    <property type="term" value="C:membrane"/>
    <property type="evidence" value="ECO:0007669"/>
    <property type="project" value="TreeGrafter"/>
</dbReference>
<dbReference type="GO" id="GO:0009103">
    <property type="term" value="P:lipopolysaccharide biosynthetic process"/>
    <property type="evidence" value="ECO:0007669"/>
    <property type="project" value="TreeGrafter"/>
</dbReference>
<dbReference type="PANTHER" id="PTHR23028">
    <property type="entry name" value="ACETYLTRANSFERASE"/>
    <property type="match status" value="1"/>
</dbReference>
<dbReference type="OrthoDB" id="9796461at2"/>
<gene>
    <name evidence="3" type="ORF">SAMN04488526_0450</name>
</gene>
<dbReference type="STRING" id="188906.SAMN04488526_0450"/>
<evidence type="ECO:0000256" key="1">
    <source>
        <dbReference type="SAM" id="Phobius"/>
    </source>
</evidence>
<organism evidence="3 4">
    <name type="scientific">Jannaschia helgolandensis</name>
    <dbReference type="NCBI Taxonomy" id="188906"/>
    <lineage>
        <taxon>Bacteria</taxon>
        <taxon>Pseudomonadati</taxon>
        <taxon>Pseudomonadota</taxon>
        <taxon>Alphaproteobacteria</taxon>
        <taxon>Rhodobacterales</taxon>
        <taxon>Roseobacteraceae</taxon>
        <taxon>Jannaschia</taxon>
    </lineage>
</organism>
<evidence type="ECO:0000313" key="4">
    <source>
        <dbReference type="Proteomes" id="UP000199283"/>
    </source>
</evidence>
<dbReference type="AlphaFoldDB" id="A0A1H7GPJ3"/>
<feature type="transmembrane region" description="Helical" evidence="1">
    <location>
        <begin position="305"/>
        <end position="325"/>
    </location>
</feature>
<feature type="transmembrane region" description="Helical" evidence="1">
    <location>
        <begin position="39"/>
        <end position="60"/>
    </location>
</feature>
<keyword evidence="1" id="KW-0472">Membrane</keyword>
<proteinExistence type="predicted"/>
<dbReference type="InterPro" id="IPR050879">
    <property type="entry name" value="Acyltransferase_3"/>
</dbReference>
<dbReference type="PANTHER" id="PTHR23028:SF53">
    <property type="entry name" value="ACYL_TRANSF_3 DOMAIN-CONTAINING PROTEIN"/>
    <property type="match status" value="1"/>
</dbReference>
<dbReference type="InterPro" id="IPR002656">
    <property type="entry name" value="Acyl_transf_3_dom"/>
</dbReference>
<feature type="domain" description="Acyltransferase 3" evidence="2">
    <location>
        <begin position="9"/>
        <end position="321"/>
    </location>
</feature>
<name>A0A1H7GPJ3_9RHOB</name>
<protein>
    <submittedName>
        <fullName evidence="3">Peptidoglycan/LPS O-acetylase OafA/YrhL, contains acyltransferase and SGNH-hydrolase domains</fullName>
    </submittedName>
</protein>
<feature type="transmembrane region" description="Helical" evidence="1">
    <location>
        <begin position="188"/>
        <end position="213"/>
    </location>
</feature>
<dbReference type="Proteomes" id="UP000199283">
    <property type="component" value="Unassembled WGS sequence"/>
</dbReference>
<keyword evidence="1" id="KW-1133">Transmembrane helix</keyword>
<keyword evidence="1" id="KW-0812">Transmembrane</keyword>
<reference evidence="3 4" key="1">
    <citation type="submission" date="2016-10" db="EMBL/GenBank/DDBJ databases">
        <authorList>
            <person name="de Groot N.N."/>
        </authorList>
    </citation>
    <scope>NUCLEOTIDE SEQUENCE [LARGE SCALE GENOMIC DNA]</scope>
    <source>
        <strain evidence="3 4">DSM 14858</strain>
    </source>
</reference>
<feature type="transmembrane region" description="Helical" evidence="1">
    <location>
        <begin position="243"/>
        <end position="262"/>
    </location>
</feature>
<keyword evidence="3" id="KW-0012">Acyltransferase</keyword>
<feature type="transmembrane region" description="Helical" evidence="1">
    <location>
        <begin position="80"/>
        <end position="97"/>
    </location>
</feature>
<dbReference type="GO" id="GO:0016747">
    <property type="term" value="F:acyltransferase activity, transferring groups other than amino-acyl groups"/>
    <property type="evidence" value="ECO:0007669"/>
    <property type="project" value="InterPro"/>
</dbReference>
<feature type="transmembrane region" description="Helical" evidence="1">
    <location>
        <begin position="161"/>
        <end position="182"/>
    </location>
</feature>
<dbReference type="EMBL" id="FNZQ01000001">
    <property type="protein sequence ID" value="SEK38912.1"/>
    <property type="molecule type" value="Genomic_DNA"/>
</dbReference>
<feature type="transmembrane region" description="Helical" evidence="1">
    <location>
        <begin position="104"/>
        <end position="121"/>
    </location>
</feature>
<keyword evidence="3" id="KW-0808">Transferase</keyword>
<dbReference type="GO" id="GO:0016787">
    <property type="term" value="F:hydrolase activity"/>
    <property type="evidence" value="ECO:0007669"/>
    <property type="project" value="UniProtKB-KW"/>
</dbReference>
<feature type="transmembrane region" description="Helical" evidence="1">
    <location>
        <begin position="274"/>
        <end position="293"/>
    </location>
</feature>
<keyword evidence="4" id="KW-1185">Reference proteome</keyword>
<evidence type="ECO:0000259" key="2">
    <source>
        <dbReference type="Pfam" id="PF01757"/>
    </source>
</evidence>
<dbReference type="Pfam" id="PF01757">
    <property type="entry name" value="Acyl_transf_3"/>
    <property type="match status" value="1"/>
</dbReference>
<dbReference type="RefSeq" id="WP_092759358.1">
    <property type="nucleotide sequence ID" value="NZ_FNZQ01000001.1"/>
</dbReference>
<feature type="transmembrane region" description="Helical" evidence="1">
    <location>
        <begin position="6"/>
        <end position="27"/>
    </location>
</feature>
<keyword evidence="3" id="KW-0378">Hydrolase</keyword>
<feature type="transmembrane region" description="Helical" evidence="1">
    <location>
        <begin position="220"/>
        <end position="237"/>
    </location>
</feature>
<accession>A0A1H7GPJ3</accession>
<sequence length="345" mass="37862">MTPPEGEILALTGLRAVAAVWVFGFHLHIRAPIVDGPLAAIFQAGAAGMTVFFVLSGFVLTLACRDGPDLRRFARARMARIYPLYALAAVMALPWLLSSDQSPLAIATTVLISGLMLQAWFPNLFNIWNHASSWSLSVEAALYTAFPAVRHVLHALPEQTLIWVILTTMIFSGMIAGTYYIFPNGPGFAFQYATPIFRLPEFMAGVAFGHLALRGVQVPGWLPMLGVLAFATLMIGVEGQGLPTMWAPLLIPVVGMAVLHLTHTPNGLLSARPVVWFGRISYAFYLFQFHVILGLPRLVDLSAPSYWLVTIVLTLIIATAAHYLVERPARLWLLRTRPLPRGRPA</sequence>